<proteinExistence type="predicted"/>
<dbReference type="InterPro" id="IPR029063">
    <property type="entry name" value="SAM-dependent_MTases_sf"/>
</dbReference>
<evidence type="ECO:0000313" key="2">
    <source>
        <dbReference type="EMBL" id="MFD1107235.1"/>
    </source>
</evidence>
<evidence type="ECO:0000313" key="3">
    <source>
        <dbReference type="Proteomes" id="UP001597203"/>
    </source>
</evidence>
<dbReference type="EMBL" id="JBHTLS010000135">
    <property type="protein sequence ID" value="MFD1107235.1"/>
    <property type="molecule type" value="Genomic_DNA"/>
</dbReference>
<keyword evidence="2" id="KW-0489">Methyltransferase</keyword>
<dbReference type="GO" id="GO:0008168">
    <property type="term" value="F:methyltransferase activity"/>
    <property type="evidence" value="ECO:0007669"/>
    <property type="project" value="UniProtKB-KW"/>
</dbReference>
<accession>A0ABW3P640</accession>
<dbReference type="PANTHER" id="PTHR43861">
    <property type="entry name" value="TRANS-ACONITATE 2-METHYLTRANSFERASE-RELATED"/>
    <property type="match status" value="1"/>
</dbReference>
<protein>
    <submittedName>
        <fullName evidence="2">Methyltransferase domain-containing protein</fullName>
    </submittedName>
</protein>
<dbReference type="SUPFAM" id="SSF53335">
    <property type="entry name" value="S-adenosyl-L-methionine-dependent methyltransferases"/>
    <property type="match status" value="1"/>
</dbReference>
<sequence length="250" mass="27868">MGDGIAVGGSDTATPLNVAKRVRLISKWIDLPGARILDAGCGAGEYVEAMCRAGAQAQGIEYVEAKVDQWNARHPGDGRVVRGDLACLQFDDGTFDAVLLNEVLEHVPDDRLALNEIARVLKPGGILLLFSPNRYHPFETHGVYSLKTGAHRGMARTFLLPWVPMAIGRRFVHYWSRNYWPLELARMVRQAGFAVHHHSYVWQTFENNSGQQSNAMRRLAPIARRIAAVAERVPLVRRLGVSQLIVARKR</sequence>
<dbReference type="Pfam" id="PF08241">
    <property type="entry name" value="Methyltransf_11"/>
    <property type="match status" value="1"/>
</dbReference>
<comment type="caution">
    <text evidence="2">The sequence shown here is derived from an EMBL/GenBank/DDBJ whole genome shotgun (WGS) entry which is preliminary data.</text>
</comment>
<dbReference type="Proteomes" id="UP001597203">
    <property type="component" value="Unassembled WGS sequence"/>
</dbReference>
<keyword evidence="2" id="KW-0808">Transferase</keyword>
<reference evidence="3" key="1">
    <citation type="journal article" date="2019" name="Int. J. Syst. Evol. Microbiol.">
        <title>The Global Catalogue of Microorganisms (GCM) 10K type strain sequencing project: providing services to taxonomists for standard genome sequencing and annotation.</title>
        <authorList>
            <consortium name="The Broad Institute Genomics Platform"/>
            <consortium name="The Broad Institute Genome Sequencing Center for Infectious Disease"/>
            <person name="Wu L."/>
            <person name="Ma J."/>
        </authorList>
    </citation>
    <scope>NUCLEOTIDE SEQUENCE [LARGE SCALE GENOMIC DNA]</scope>
    <source>
        <strain evidence="3">CCUG 54329</strain>
    </source>
</reference>
<keyword evidence="3" id="KW-1185">Reference proteome</keyword>
<feature type="domain" description="Methyltransferase type 11" evidence="1">
    <location>
        <begin position="37"/>
        <end position="128"/>
    </location>
</feature>
<dbReference type="CDD" id="cd02440">
    <property type="entry name" value="AdoMet_MTases"/>
    <property type="match status" value="1"/>
</dbReference>
<evidence type="ECO:0000259" key="1">
    <source>
        <dbReference type="Pfam" id="PF08241"/>
    </source>
</evidence>
<dbReference type="PANTHER" id="PTHR43861:SF1">
    <property type="entry name" value="TRANS-ACONITATE 2-METHYLTRANSFERASE"/>
    <property type="match status" value="1"/>
</dbReference>
<organism evidence="2 3">
    <name type="scientific">Sphingobium olei</name>
    <dbReference type="NCBI Taxonomy" id="420955"/>
    <lineage>
        <taxon>Bacteria</taxon>
        <taxon>Pseudomonadati</taxon>
        <taxon>Pseudomonadota</taxon>
        <taxon>Alphaproteobacteria</taxon>
        <taxon>Sphingomonadales</taxon>
        <taxon>Sphingomonadaceae</taxon>
        <taxon>Sphingobium</taxon>
    </lineage>
</organism>
<dbReference type="GO" id="GO:0032259">
    <property type="term" value="P:methylation"/>
    <property type="evidence" value="ECO:0007669"/>
    <property type="project" value="UniProtKB-KW"/>
</dbReference>
<dbReference type="RefSeq" id="WP_380914629.1">
    <property type="nucleotide sequence ID" value="NZ_JBHTLS010000135.1"/>
</dbReference>
<dbReference type="Gene3D" id="3.40.50.150">
    <property type="entry name" value="Vaccinia Virus protein VP39"/>
    <property type="match status" value="1"/>
</dbReference>
<dbReference type="InterPro" id="IPR013216">
    <property type="entry name" value="Methyltransf_11"/>
</dbReference>
<name>A0ABW3P640_9SPHN</name>
<gene>
    <name evidence="2" type="ORF">ACFQ24_20400</name>
</gene>